<evidence type="ECO:0000259" key="2">
    <source>
        <dbReference type="Pfam" id="PF25000"/>
    </source>
</evidence>
<name>A0A9P3F5G5_ASPVI</name>
<evidence type="ECO:0000313" key="3">
    <source>
        <dbReference type="EMBL" id="GIK02038.1"/>
    </source>
</evidence>
<comment type="caution">
    <text evidence="3">The sequence shown here is derived from an EMBL/GenBank/DDBJ whole genome shotgun (WGS) entry which is preliminary data.</text>
</comment>
<dbReference type="InterPro" id="IPR056681">
    <property type="entry name" value="DUF7779"/>
</dbReference>
<protein>
    <recommendedName>
        <fullName evidence="2">DUF7779 domain-containing protein</fullName>
    </recommendedName>
</protein>
<dbReference type="PANTHER" id="PTHR35205">
    <property type="entry name" value="NB-ARC AND TPR DOMAIN PROTEIN"/>
    <property type="match status" value="1"/>
</dbReference>
<feature type="region of interest" description="Disordered" evidence="1">
    <location>
        <begin position="274"/>
        <end position="310"/>
    </location>
</feature>
<dbReference type="InterPro" id="IPR019734">
    <property type="entry name" value="TPR_rpt"/>
</dbReference>
<reference evidence="3 4" key="1">
    <citation type="submission" date="2021-02" db="EMBL/GenBank/DDBJ databases">
        <title>Pan-genome distribution and transcriptional activeness of fungal secondary metabolism genes in Aspergillus section Fumigati.</title>
        <authorList>
            <person name="Takahashi H."/>
            <person name="Umemura M."/>
            <person name="Ninomiya A."/>
            <person name="Kusuya Y."/>
            <person name="Urayama S."/>
            <person name="Shimizu M."/>
            <person name="Watanabe A."/>
            <person name="Kamei K."/>
            <person name="Yaguchi T."/>
            <person name="Hagiwara D."/>
        </authorList>
    </citation>
    <scope>NUCLEOTIDE SEQUENCE [LARGE SCALE GENOMIC DNA]</scope>
    <source>
        <strain evidence="3 4">IFM 47045</strain>
    </source>
</reference>
<feature type="domain" description="DUF7779" evidence="2">
    <location>
        <begin position="603"/>
        <end position="691"/>
    </location>
</feature>
<sequence length="999" mass="111585">MEASKIVPFPLINQNRPPELIVVVLPDFGKDGLPTEQSCDWVHSVIPQDGATVQILRFHYRIDFNSKTSVWRQLSGKGEDLLNILYREASTYEAVSILSDPSLPLRNRKAIDLIAGIIFFGTPHKKKDREKSAPRVTWLLKHAAKMPKGFLAKSELDFLALVSICEDFEKSDIQAPVLSVYETKPTKLKERFWSSKSEILVDRSLAMTWATQEELLPNETSHDSVSIFQPQSAIHQEIGLLMRSALSMRKAATTGSGRNVSRPVDHRDLWASTISHSSDSRDPQSKLSPPEAHFGSSIPSSFEHIPSQDPAEYVTEETLPTRPCWEFGPFGHEEEFVGRDNILDTIDACFFPDASAGGNNTRTLSCCTISGLGGMGKTQTAIEYAWSRRKLFDAIFVVQADGAANLSDGFADIASKLGLLDLTEKSAGSGKETDMIVSRSKAMKWLSAPKFANSTSEHGSIRTGKEVPWLLIFDNVEDASLLRDYWPVGSEGCILVTTRDERFGSYLRSQTDIALDRLDTSSGAKLLLRLSYLPDSKINTQDASAILERLDGLPIAIQQVAAYIFRKSMTLKEFLKLYDESLLERDPSEAADKSWSHTIATSWALDDLSNTATALVRTFACLYPDSIQGSAEEPPKVQPFLRGFPEDRFQYIAARNELIKGSLIRLNKETEVIRMHRLVQDIVLARITDAQRLETVGFVVKVLFASWPTTSQSFEHEARNWKVQEALLPHIFRLVEISGKYDLNRLDSQAKRSFVKLLQNGGWYLQERGNFVDGSPLYELGIKLCETAPEAMTDLRADIAFNLANVASETNQFKACLKHVREHLRLRLSLDASNSLPSADTGIAYSSLGLGLLLTGDYEGAVKQCDISLEIYGKRPETLDGSFYPTFPHIHRALALAGAGRPSEAEDGLLGVLRWREEQFGPDDVESFKFGYVQQCLGLILARCGRPEDSIVAYRKAYDNYRKTVGTRYHRYGAVCGKLAEYYSSLDQFEAAEYVIYIP</sequence>
<evidence type="ECO:0000313" key="4">
    <source>
        <dbReference type="Proteomes" id="UP000710440"/>
    </source>
</evidence>
<organism evidence="3 4">
    <name type="scientific">Aspergillus viridinutans</name>
    <dbReference type="NCBI Taxonomy" id="75553"/>
    <lineage>
        <taxon>Eukaryota</taxon>
        <taxon>Fungi</taxon>
        <taxon>Dikarya</taxon>
        <taxon>Ascomycota</taxon>
        <taxon>Pezizomycotina</taxon>
        <taxon>Eurotiomycetes</taxon>
        <taxon>Eurotiomycetidae</taxon>
        <taxon>Eurotiales</taxon>
        <taxon>Aspergillaceae</taxon>
        <taxon>Aspergillus</taxon>
        <taxon>Aspergillus subgen. Fumigati</taxon>
    </lineage>
</organism>
<proteinExistence type="predicted"/>
<evidence type="ECO:0000256" key="1">
    <source>
        <dbReference type="SAM" id="MobiDB-lite"/>
    </source>
</evidence>
<keyword evidence="4" id="KW-1185">Reference proteome</keyword>
<dbReference type="InterPro" id="IPR027417">
    <property type="entry name" value="P-loop_NTPase"/>
</dbReference>
<dbReference type="Pfam" id="PF25000">
    <property type="entry name" value="DUF7779"/>
    <property type="match status" value="1"/>
</dbReference>
<dbReference type="SUPFAM" id="SSF52540">
    <property type="entry name" value="P-loop containing nucleoside triphosphate hydrolases"/>
    <property type="match status" value="1"/>
</dbReference>
<dbReference type="RefSeq" id="XP_043125224.1">
    <property type="nucleotide sequence ID" value="XM_043269289.1"/>
</dbReference>
<accession>A0A9P3F5G5</accession>
<dbReference type="AlphaFoldDB" id="A0A9P3F5G5"/>
<dbReference type="PANTHER" id="PTHR35205:SF1">
    <property type="entry name" value="ZU5 DOMAIN-CONTAINING PROTEIN"/>
    <property type="match status" value="1"/>
</dbReference>
<dbReference type="SMART" id="SM00028">
    <property type="entry name" value="TPR"/>
    <property type="match status" value="3"/>
</dbReference>
<dbReference type="SUPFAM" id="SSF48452">
    <property type="entry name" value="TPR-like"/>
    <property type="match status" value="2"/>
</dbReference>
<gene>
    <name evidence="3" type="ORF">Aspvir_006081</name>
</gene>
<dbReference type="Gene3D" id="1.25.40.10">
    <property type="entry name" value="Tetratricopeptide repeat domain"/>
    <property type="match status" value="1"/>
</dbReference>
<dbReference type="GeneID" id="66934063"/>
<dbReference type="OrthoDB" id="6161812at2759"/>
<dbReference type="Gene3D" id="3.40.50.300">
    <property type="entry name" value="P-loop containing nucleotide triphosphate hydrolases"/>
    <property type="match status" value="1"/>
</dbReference>
<dbReference type="Proteomes" id="UP000710440">
    <property type="component" value="Unassembled WGS sequence"/>
</dbReference>
<dbReference type="EMBL" id="BOPL01000004">
    <property type="protein sequence ID" value="GIK02038.1"/>
    <property type="molecule type" value="Genomic_DNA"/>
</dbReference>
<dbReference type="InterPro" id="IPR011990">
    <property type="entry name" value="TPR-like_helical_dom_sf"/>
</dbReference>